<dbReference type="Pfam" id="PF00082">
    <property type="entry name" value="Peptidase_S8"/>
    <property type="match status" value="1"/>
</dbReference>
<accession>A0A841FBA3</accession>
<dbReference type="PRINTS" id="PR00723">
    <property type="entry name" value="SUBTILISIN"/>
</dbReference>
<dbReference type="CDD" id="cd04077">
    <property type="entry name" value="Peptidases_S8_PCSK9_ProteinaseK_like"/>
    <property type="match status" value="1"/>
</dbReference>
<keyword evidence="6" id="KW-0732">Signal</keyword>
<dbReference type="InterPro" id="IPR036852">
    <property type="entry name" value="Peptidase_S8/S53_dom_sf"/>
</dbReference>
<keyword evidence="4 5" id="KW-0720">Serine protease</keyword>
<evidence type="ECO:0000256" key="1">
    <source>
        <dbReference type="ARBA" id="ARBA00011073"/>
    </source>
</evidence>
<dbReference type="SUPFAM" id="SSF54897">
    <property type="entry name" value="Protease propeptides/inhibitors"/>
    <property type="match status" value="1"/>
</dbReference>
<proteinExistence type="inferred from homology"/>
<dbReference type="Gene3D" id="3.40.50.200">
    <property type="entry name" value="Peptidase S8/S53 domain"/>
    <property type="match status" value="1"/>
</dbReference>
<dbReference type="GO" id="GO:0004252">
    <property type="term" value="F:serine-type endopeptidase activity"/>
    <property type="evidence" value="ECO:0007669"/>
    <property type="project" value="UniProtKB-UniRule"/>
</dbReference>
<keyword evidence="3 5" id="KW-0378">Hydrolase</keyword>
<evidence type="ECO:0000256" key="4">
    <source>
        <dbReference type="ARBA" id="ARBA00022825"/>
    </source>
</evidence>
<evidence type="ECO:0000259" key="8">
    <source>
        <dbReference type="Pfam" id="PF05922"/>
    </source>
</evidence>
<feature type="domain" description="Peptidase S8/S53" evidence="7">
    <location>
        <begin position="150"/>
        <end position="376"/>
    </location>
</feature>
<evidence type="ECO:0000313" key="9">
    <source>
        <dbReference type="EMBL" id="MBB6034551.1"/>
    </source>
</evidence>
<dbReference type="InterPro" id="IPR010259">
    <property type="entry name" value="S8pro/Inhibitor_I9"/>
</dbReference>
<dbReference type="EMBL" id="JACHGT010000004">
    <property type="protein sequence ID" value="MBB6034551.1"/>
    <property type="molecule type" value="Genomic_DNA"/>
</dbReference>
<dbReference type="SUPFAM" id="SSF52743">
    <property type="entry name" value="Subtilisin-like"/>
    <property type="match status" value="1"/>
</dbReference>
<dbReference type="InterPro" id="IPR037045">
    <property type="entry name" value="S8pro/Inhibitor_I9_sf"/>
</dbReference>
<feature type="active site" description="Charge relay system" evidence="5">
    <location>
        <position position="158"/>
    </location>
</feature>
<dbReference type="PROSITE" id="PS00136">
    <property type="entry name" value="SUBTILASE_ASP"/>
    <property type="match status" value="1"/>
</dbReference>
<dbReference type="GO" id="GO:0006508">
    <property type="term" value="P:proteolysis"/>
    <property type="evidence" value="ECO:0007669"/>
    <property type="project" value="UniProtKB-KW"/>
</dbReference>
<evidence type="ECO:0000313" key="10">
    <source>
        <dbReference type="Proteomes" id="UP000548476"/>
    </source>
</evidence>
<dbReference type="PROSITE" id="PS00137">
    <property type="entry name" value="SUBTILASE_HIS"/>
    <property type="match status" value="1"/>
</dbReference>
<feature type="active site" description="Charge relay system" evidence="5">
    <location>
        <position position="343"/>
    </location>
</feature>
<protein>
    <submittedName>
        <fullName evidence="9">Subtilisin family serine protease</fullName>
    </submittedName>
</protein>
<dbReference type="PANTHER" id="PTHR43806">
    <property type="entry name" value="PEPTIDASE S8"/>
    <property type="match status" value="1"/>
</dbReference>
<evidence type="ECO:0000256" key="5">
    <source>
        <dbReference type="PROSITE-ProRule" id="PRU01240"/>
    </source>
</evidence>
<gene>
    <name evidence="9" type="ORF">HNR73_002401</name>
</gene>
<dbReference type="PANTHER" id="PTHR43806:SF11">
    <property type="entry name" value="CEREVISIN-RELATED"/>
    <property type="match status" value="1"/>
</dbReference>
<name>A0A841FBA3_9ACTN</name>
<dbReference type="InterPro" id="IPR022398">
    <property type="entry name" value="Peptidase_S8_His-AS"/>
</dbReference>
<feature type="domain" description="Inhibitor I9" evidence="8">
    <location>
        <begin position="74"/>
        <end position="117"/>
    </location>
</feature>
<dbReference type="Proteomes" id="UP000548476">
    <property type="component" value="Unassembled WGS sequence"/>
</dbReference>
<dbReference type="InterPro" id="IPR000209">
    <property type="entry name" value="Peptidase_S8/S53_dom"/>
</dbReference>
<keyword evidence="2 5" id="KW-0645">Protease</keyword>
<reference evidence="9 10" key="1">
    <citation type="submission" date="2020-08" db="EMBL/GenBank/DDBJ databases">
        <title>Genomic Encyclopedia of Type Strains, Phase IV (KMG-IV): sequencing the most valuable type-strain genomes for metagenomic binning, comparative biology and taxonomic classification.</title>
        <authorList>
            <person name="Goeker M."/>
        </authorList>
    </citation>
    <scope>NUCLEOTIDE SEQUENCE [LARGE SCALE GENOMIC DNA]</scope>
    <source>
        <strain evidence="9 10">YIM 65646</strain>
    </source>
</reference>
<dbReference type="GO" id="GO:0005615">
    <property type="term" value="C:extracellular space"/>
    <property type="evidence" value="ECO:0007669"/>
    <property type="project" value="TreeGrafter"/>
</dbReference>
<organism evidence="9 10">
    <name type="scientific">Phytomonospora endophytica</name>
    <dbReference type="NCBI Taxonomy" id="714109"/>
    <lineage>
        <taxon>Bacteria</taxon>
        <taxon>Bacillati</taxon>
        <taxon>Actinomycetota</taxon>
        <taxon>Actinomycetes</taxon>
        <taxon>Micromonosporales</taxon>
        <taxon>Micromonosporaceae</taxon>
        <taxon>Phytomonospora</taxon>
    </lineage>
</organism>
<feature type="chain" id="PRO_5032361044" evidence="6">
    <location>
        <begin position="33"/>
        <end position="408"/>
    </location>
</feature>
<feature type="active site" description="Charge relay system" evidence="5">
    <location>
        <position position="191"/>
    </location>
</feature>
<dbReference type="InterPro" id="IPR015500">
    <property type="entry name" value="Peptidase_S8_subtilisin-rel"/>
</dbReference>
<dbReference type="PROSITE" id="PS51892">
    <property type="entry name" value="SUBTILASE"/>
    <property type="match status" value="1"/>
</dbReference>
<dbReference type="Gene3D" id="3.30.70.80">
    <property type="entry name" value="Peptidase S8 propeptide/proteinase inhibitor I9"/>
    <property type="match status" value="1"/>
</dbReference>
<evidence type="ECO:0000259" key="7">
    <source>
        <dbReference type="Pfam" id="PF00082"/>
    </source>
</evidence>
<dbReference type="AlphaFoldDB" id="A0A841FBA3"/>
<dbReference type="RefSeq" id="WP_184787396.1">
    <property type="nucleotide sequence ID" value="NZ_BONT01000088.1"/>
</dbReference>
<feature type="signal peptide" evidence="6">
    <location>
        <begin position="1"/>
        <end position="32"/>
    </location>
</feature>
<keyword evidence="10" id="KW-1185">Reference proteome</keyword>
<evidence type="ECO:0000256" key="6">
    <source>
        <dbReference type="SAM" id="SignalP"/>
    </source>
</evidence>
<dbReference type="InterPro" id="IPR034193">
    <property type="entry name" value="PCSK9_ProteinaseK-like"/>
</dbReference>
<comment type="caution">
    <text evidence="9">The sequence shown here is derived from an EMBL/GenBank/DDBJ whole genome shotgun (WGS) entry which is preliminary data.</text>
</comment>
<evidence type="ECO:0000256" key="3">
    <source>
        <dbReference type="ARBA" id="ARBA00022801"/>
    </source>
</evidence>
<comment type="similarity">
    <text evidence="1 5">Belongs to the peptidase S8 family.</text>
</comment>
<sequence length="408" mass="40304">MTHKGSGRATRVLGIAAAAAIAGALLAGPAQAEGEVLGAGGPTAIGGHYIVTLAAGTAATAVAGSANGLAVRYGGEVTGTYTAAMRGFSVAMTYAEARRLAADPAVASVEADGTVTAQGVQPNPPNWGLDRIDQRSLPLDGYYRYPNDGSGVRAYILDTGVYRGHKTFGTRVAAGVDLIDNDGNPDDCNGHGTHIAGIVGGTEYGVAKKVTIVPVRILSCNGSGTTAGVIAGIDWVTRNAIKPAVANMSLGGGASAALDTAVNNSIASGVGYSVAAGGSAANACNYSPAHVPAAMTVGATTNTDARASHSNYGTCLDIFAPGQSITSAWIGSTTATATLSGSSMSAAFVTGAAALYLHRYPTATPGQVSAALSANCTRGVITGAGTGSPNCLLYIGFIPPDPIATPSG</sequence>
<dbReference type="InterPro" id="IPR050131">
    <property type="entry name" value="Peptidase_S8_subtilisin-like"/>
</dbReference>
<evidence type="ECO:0000256" key="2">
    <source>
        <dbReference type="ARBA" id="ARBA00022670"/>
    </source>
</evidence>
<dbReference type="FunFam" id="3.40.50.200:FF:000014">
    <property type="entry name" value="Proteinase K"/>
    <property type="match status" value="1"/>
</dbReference>
<dbReference type="InterPro" id="IPR023827">
    <property type="entry name" value="Peptidase_S8_Asp-AS"/>
</dbReference>
<dbReference type="Pfam" id="PF05922">
    <property type="entry name" value="Inhibitor_I9"/>
    <property type="match status" value="1"/>
</dbReference>